<evidence type="ECO:0000313" key="2">
    <source>
        <dbReference type="Proteomes" id="UP001314635"/>
    </source>
</evidence>
<gene>
    <name evidence="1" type="ORF">JQ619_21555</name>
</gene>
<dbReference type="InterPro" id="IPR031009">
    <property type="entry name" value="Tcm_partner"/>
</dbReference>
<comment type="caution">
    <text evidence="1">The sequence shown here is derived from an EMBL/GenBank/DDBJ whole genome shotgun (WGS) entry which is preliminary data.</text>
</comment>
<evidence type="ECO:0000313" key="1">
    <source>
        <dbReference type="EMBL" id="MBR1138360.1"/>
    </source>
</evidence>
<sequence length="421" mass="47831">MSKKPYSWVAGAVLEEHSRRKHKVIAEYVARYLTVRCQLPQQSRFRLAIVDGFAGGGQYKCGSPGSPLIFINELRVATEQFNIKRQAEGMSPLDIECLLILNDFDKETVELLKTNAASLIAEIKENVPKLHLRVEYRNEKFDELYPEVKQLLERGSYHNVLFNLDQCGTGSVEINTIGDIVASFTSVEIFYTFGIQTLLTFLHQTDRGALARQLAPFGVSPDDLSQLDGLMTKDAWLGAAERIVFESFRRCANYVSPFSIHNPDGWRYWLIHFANSVRARQEYNNILHQNSSAQAHFGRSGLHMLSYDPSEADSMLYMFDAAGRAEAKKQLHDDIPRFITNYGDAIPVGEFYASIYNATPAHMHDINSAIIENPDLEVITEQGGGERRKANMIKTSDILRLKQQRSFFPFFFENQSRVAKK</sequence>
<dbReference type="NCBIfam" id="TIGR04474">
    <property type="entry name" value="tcm_partner"/>
    <property type="match status" value="1"/>
</dbReference>
<organism evidence="1 2">
    <name type="scientific">Bradyrhizobium denitrificans</name>
    <dbReference type="NCBI Taxonomy" id="2734912"/>
    <lineage>
        <taxon>Bacteria</taxon>
        <taxon>Pseudomonadati</taxon>
        <taxon>Pseudomonadota</taxon>
        <taxon>Alphaproteobacteria</taxon>
        <taxon>Hyphomicrobiales</taxon>
        <taxon>Nitrobacteraceae</taxon>
        <taxon>Bradyrhizobium</taxon>
    </lineage>
</organism>
<dbReference type="RefSeq" id="WP_211400683.1">
    <property type="nucleotide sequence ID" value="NZ_JAFCLK010000020.1"/>
</dbReference>
<accession>A0ABS5GAJ9</accession>
<dbReference type="EMBL" id="JAFCLK010000020">
    <property type="protein sequence ID" value="MBR1138360.1"/>
    <property type="molecule type" value="Genomic_DNA"/>
</dbReference>
<protein>
    <submittedName>
        <fullName evidence="1">Three-Cys-motif partner protein TcmP</fullName>
    </submittedName>
</protein>
<keyword evidence="2" id="KW-1185">Reference proteome</keyword>
<proteinExistence type="predicted"/>
<name>A0ABS5GAJ9_9BRAD</name>
<dbReference type="Proteomes" id="UP001314635">
    <property type="component" value="Unassembled WGS sequence"/>
</dbReference>
<reference evidence="2" key="1">
    <citation type="journal article" date="2021" name="ISME J.">
        <title>Evolutionary origin and ecological implication of a unique nif island in free-living Bradyrhizobium lineages.</title>
        <authorList>
            <person name="Tao J."/>
        </authorList>
    </citation>
    <scope>NUCLEOTIDE SEQUENCE [LARGE SCALE GENOMIC DNA]</scope>
    <source>
        <strain evidence="2">SZCCT0094</strain>
    </source>
</reference>